<reference evidence="2 3" key="1">
    <citation type="submission" date="2019-01" db="EMBL/GenBank/DDBJ databases">
        <authorList>
            <person name="Sayadi A."/>
        </authorList>
    </citation>
    <scope>NUCLEOTIDE SEQUENCE [LARGE SCALE GENOMIC DNA]</scope>
</reference>
<feature type="region of interest" description="Disordered" evidence="1">
    <location>
        <begin position="55"/>
        <end position="74"/>
    </location>
</feature>
<dbReference type="PANTHER" id="PTHR12784">
    <property type="entry name" value="STEERIN"/>
    <property type="match status" value="1"/>
</dbReference>
<dbReference type="EMBL" id="CAACVG010009850">
    <property type="protein sequence ID" value="VEN54329.1"/>
    <property type="molecule type" value="Genomic_DNA"/>
</dbReference>
<keyword evidence="3" id="KW-1185">Reference proteome</keyword>
<dbReference type="SUPFAM" id="SSF47576">
    <property type="entry name" value="Calponin-homology domain, CH-domain"/>
    <property type="match status" value="1"/>
</dbReference>
<gene>
    <name evidence="2" type="ORF">CALMAC_LOCUS13834</name>
</gene>
<name>A0A653D2F2_CALMS</name>
<organism evidence="2 3">
    <name type="scientific">Callosobruchus maculatus</name>
    <name type="common">Southern cowpea weevil</name>
    <name type="synonym">Pulse bruchid</name>
    <dbReference type="NCBI Taxonomy" id="64391"/>
    <lineage>
        <taxon>Eukaryota</taxon>
        <taxon>Metazoa</taxon>
        <taxon>Ecdysozoa</taxon>
        <taxon>Arthropoda</taxon>
        <taxon>Hexapoda</taxon>
        <taxon>Insecta</taxon>
        <taxon>Pterygota</taxon>
        <taxon>Neoptera</taxon>
        <taxon>Endopterygota</taxon>
        <taxon>Coleoptera</taxon>
        <taxon>Polyphaga</taxon>
        <taxon>Cucujiformia</taxon>
        <taxon>Chrysomeloidea</taxon>
        <taxon>Chrysomelidae</taxon>
        <taxon>Bruchinae</taxon>
        <taxon>Bruchini</taxon>
        <taxon>Callosobruchus</taxon>
    </lineage>
</organism>
<evidence type="ECO:0000313" key="2">
    <source>
        <dbReference type="EMBL" id="VEN54329.1"/>
    </source>
</evidence>
<evidence type="ECO:0000313" key="3">
    <source>
        <dbReference type="Proteomes" id="UP000410492"/>
    </source>
</evidence>
<dbReference type="GO" id="GO:0022008">
    <property type="term" value="P:neurogenesis"/>
    <property type="evidence" value="ECO:0007669"/>
    <property type="project" value="InterPro"/>
</dbReference>
<evidence type="ECO:0000256" key="1">
    <source>
        <dbReference type="SAM" id="MobiDB-lite"/>
    </source>
</evidence>
<accession>A0A653D2F2</accession>
<dbReference type="InterPro" id="IPR036872">
    <property type="entry name" value="CH_dom_sf"/>
</dbReference>
<dbReference type="AlphaFoldDB" id="A0A653D2F2"/>
<sequence>MEIQLDNINLCLSTLRNQHVAGVEAVSPQELRDGKLKAILALFFALSRHKQAAKVRAQQQQQQEMTPNRQCRPL</sequence>
<protein>
    <recommendedName>
        <fullName evidence="4">Calponin-homology (CH) domain-containing protein</fullName>
    </recommendedName>
</protein>
<dbReference type="Proteomes" id="UP000410492">
    <property type="component" value="Unassembled WGS sequence"/>
</dbReference>
<evidence type="ECO:0008006" key="4">
    <source>
        <dbReference type="Google" id="ProtNLM"/>
    </source>
</evidence>
<dbReference type="PANTHER" id="PTHR12784:SF28">
    <property type="entry name" value="PROTEIN SICKIE"/>
    <property type="match status" value="1"/>
</dbReference>
<dbReference type="InterPro" id="IPR039041">
    <property type="entry name" value="Nav/unc-53"/>
</dbReference>
<feature type="compositionally biased region" description="Polar residues" evidence="1">
    <location>
        <begin position="64"/>
        <end position="74"/>
    </location>
</feature>
<proteinExistence type="predicted"/>
<dbReference type="Gene3D" id="1.10.418.10">
    <property type="entry name" value="Calponin-like domain"/>
    <property type="match status" value="1"/>
</dbReference>